<keyword evidence="4 7" id="KW-0812">Transmembrane</keyword>
<dbReference type="PANTHER" id="PTHR30086">
    <property type="entry name" value="ARGININE EXPORTER PROTEIN ARGO"/>
    <property type="match status" value="1"/>
</dbReference>
<dbReference type="Pfam" id="PF01810">
    <property type="entry name" value="LysE"/>
    <property type="match status" value="1"/>
</dbReference>
<keyword evidence="3" id="KW-1003">Cell membrane</keyword>
<gene>
    <name evidence="8" type="ORF">SAMN02745887_00448</name>
</gene>
<evidence type="ECO:0000256" key="1">
    <source>
        <dbReference type="ARBA" id="ARBA00004651"/>
    </source>
</evidence>
<keyword evidence="5 7" id="KW-1133">Transmembrane helix</keyword>
<evidence type="ECO:0000313" key="9">
    <source>
        <dbReference type="Proteomes" id="UP000186513"/>
    </source>
</evidence>
<evidence type="ECO:0000256" key="2">
    <source>
        <dbReference type="ARBA" id="ARBA00007928"/>
    </source>
</evidence>
<dbReference type="STRING" id="1121279.SAMN02745887_00448"/>
<keyword evidence="9" id="KW-1185">Reference proteome</keyword>
<keyword evidence="6 7" id="KW-0472">Membrane</keyword>
<dbReference type="InterPro" id="IPR001123">
    <property type="entry name" value="LeuE-type"/>
</dbReference>
<dbReference type="Proteomes" id="UP000186513">
    <property type="component" value="Unassembled WGS sequence"/>
</dbReference>
<protein>
    <submittedName>
        <fullName evidence="8">LysE type translocator</fullName>
    </submittedName>
</protein>
<proteinExistence type="inferred from homology"/>
<comment type="subcellular location">
    <subcellularLocation>
        <location evidence="1">Cell membrane</location>
        <topology evidence="1">Multi-pass membrane protein</topology>
    </subcellularLocation>
</comment>
<name>A0A1K2H614_9NEIS</name>
<organism evidence="8 9">
    <name type="scientific">Chitinimonas taiwanensis DSM 18899</name>
    <dbReference type="NCBI Taxonomy" id="1121279"/>
    <lineage>
        <taxon>Bacteria</taxon>
        <taxon>Pseudomonadati</taxon>
        <taxon>Pseudomonadota</taxon>
        <taxon>Betaproteobacteria</taxon>
        <taxon>Neisseriales</taxon>
        <taxon>Chitinibacteraceae</taxon>
        <taxon>Chitinimonas</taxon>
    </lineage>
</organism>
<evidence type="ECO:0000313" key="8">
    <source>
        <dbReference type="EMBL" id="SFZ71755.1"/>
    </source>
</evidence>
<evidence type="ECO:0000256" key="4">
    <source>
        <dbReference type="ARBA" id="ARBA00022692"/>
    </source>
</evidence>
<feature type="transmembrane region" description="Helical" evidence="7">
    <location>
        <begin position="86"/>
        <end position="111"/>
    </location>
</feature>
<accession>A0A1K2H614</accession>
<feature type="transmembrane region" description="Helical" evidence="7">
    <location>
        <begin position="123"/>
        <end position="142"/>
    </location>
</feature>
<evidence type="ECO:0000256" key="5">
    <source>
        <dbReference type="ARBA" id="ARBA00022989"/>
    </source>
</evidence>
<dbReference type="PANTHER" id="PTHR30086:SF14">
    <property type="entry name" value="HOMOSERINE_HOMOSERINE LACTONE EFFLUX PROTEIN"/>
    <property type="match status" value="1"/>
</dbReference>
<evidence type="ECO:0000256" key="6">
    <source>
        <dbReference type="ARBA" id="ARBA00023136"/>
    </source>
</evidence>
<dbReference type="EMBL" id="FPKR01000002">
    <property type="protein sequence ID" value="SFZ71755.1"/>
    <property type="molecule type" value="Genomic_DNA"/>
</dbReference>
<feature type="transmembrane region" description="Helical" evidence="7">
    <location>
        <begin position="12"/>
        <end position="28"/>
    </location>
</feature>
<sequence>MPERRPAAQPTCAGAAALAAAYLVYLGWQQWHATKLLEAASDGAERSLFWRGFATSGLNPKTLLFFPSFFPQFMQADAAWSSNAQFGLLAASFALLFALGVAANALFSARLRAVLHHPLRLRWLNRVFGGALVAMGAALAGAR</sequence>
<reference evidence="8 9" key="1">
    <citation type="submission" date="2016-11" db="EMBL/GenBank/DDBJ databases">
        <authorList>
            <person name="Jaros S."/>
            <person name="Januszkiewicz K."/>
            <person name="Wedrychowicz H."/>
        </authorList>
    </citation>
    <scope>NUCLEOTIDE SEQUENCE [LARGE SCALE GENOMIC DNA]</scope>
    <source>
        <strain evidence="8 9">DSM 18899</strain>
    </source>
</reference>
<dbReference type="GO" id="GO:0005886">
    <property type="term" value="C:plasma membrane"/>
    <property type="evidence" value="ECO:0007669"/>
    <property type="project" value="UniProtKB-SubCell"/>
</dbReference>
<comment type="similarity">
    <text evidence="2">Belongs to the Rht family.</text>
</comment>
<evidence type="ECO:0000256" key="3">
    <source>
        <dbReference type="ARBA" id="ARBA00022475"/>
    </source>
</evidence>
<dbReference type="GO" id="GO:0042970">
    <property type="term" value="F:homoserine transmembrane transporter activity"/>
    <property type="evidence" value="ECO:0007669"/>
    <property type="project" value="TreeGrafter"/>
</dbReference>
<dbReference type="AlphaFoldDB" id="A0A1K2H614"/>
<evidence type="ECO:0000256" key="7">
    <source>
        <dbReference type="SAM" id="Phobius"/>
    </source>
</evidence>